<comment type="similarity">
    <text evidence="1">Belongs to the barstar family.</text>
</comment>
<comment type="caution">
    <text evidence="3">The sequence shown here is derived from an EMBL/GenBank/DDBJ whole genome shotgun (WGS) entry which is preliminary data.</text>
</comment>
<evidence type="ECO:0000313" key="4">
    <source>
        <dbReference type="Proteomes" id="UP000756860"/>
    </source>
</evidence>
<accession>A0ABS5SHA5</accession>
<dbReference type="InterPro" id="IPR000468">
    <property type="entry name" value="Barstar"/>
</dbReference>
<feature type="domain" description="Barstar (barnase inhibitor)" evidence="2">
    <location>
        <begin position="8"/>
        <end position="94"/>
    </location>
</feature>
<name>A0ABS5SHA5_9BACT</name>
<evidence type="ECO:0000313" key="3">
    <source>
        <dbReference type="EMBL" id="MBT0653894.1"/>
    </source>
</evidence>
<dbReference type="InterPro" id="IPR035905">
    <property type="entry name" value="Barstar-like_sf"/>
</dbReference>
<sequence>MRVNVRRCILDGQTVISMETFYAELERQLALPRHFGRNLDALWDVLTADVPGPLELVWNRAGLSRAAMGDSFERVVELLRDAAAERGGELKIVVRMG</sequence>
<gene>
    <name evidence="3" type="ORF">KI810_12565</name>
</gene>
<dbReference type="RefSeq" id="WP_214175903.1">
    <property type="nucleotide sequence ID" value="NZ_JAHCVK010000006.1"/>
</dbReference>
<proteinExistence type="inferred from homology"/>
<evidence type="ECO:0000259" key="2">
    <source>
        <dbReference type="Pfam" id="PF01337"/>
    </source>
</evidence>
<dbReference type="Proteomes" id="UP000756860">
    <property type="component" value="Unassembled WGS sequence"/>
</dbReference>
<dbReference type="Pfam" id="PF01337">
    <property type="entry name" value="Barstar"/>
    <property type="match status" value="1"/>
</dbReference>
<organism evidence="3 4">
    <name type="scientific">Geomobilimonas luticola</name>
    <dbReference type="NCBI Taxonomy" id="1114878"/>
    <lineage>
        <taxon>Bacteria</taxon>
        <taxon>Pseudomonadati</taxon>
        <taxon>Thermodesulfobacteriota</taxon>
        <taxon>Desulfuromonadia</taxon>
        <taxon>Geobacterales</taxon>
        <taxon>Geobacteraceae</taxon>
        <taxon>Geomobilimonas</taxon>
    </lineage>
</organism>
<protein>
    <submittedName>
        <fullName evidence="3">Barstar family protein</fullName>
    </submittedName>
</protein>
<keyword evidence="4" id="KW-1185">Reference proteome</keyword>
<evidence type="ECO:0000256" key="1">
    <source>
        <dbReference type="ARBA" id="ARBA00006845"/>
    </source>
</evidence>
<reference evidence="3 4" key="1">
    <citation type="submission" date="2021-05" db="EMBL/GenBank/DDBJ databases">
        <title>The draft genome of Geobacter luticola JCM 17780.</title>
        <authorList>
            <person name="Xu Z."/>
            <person name="Masuda Y."/>
            <person name="Itoh H."/>
            <person name="Senoo K."/>
        </authorList>
    </citation>
    <scope>NUCLEOTIDE SEQUENCE [LARGE SCALE GENOMIC DNA]</scope>
    <source>
        <strain evidence="3 4">JCM 17780</strain>
    </source>
</reference>
<dbReference type="EMBL" id="JAHCVK010000006">
    <property type="protein sequence ID" value="MBT0653894.1"/>
    <property type="molecule type" value="Genomic_DNA"/>
</dbReference>
<dbReference type="SUPFAM" id="SSF52038">
    <property type="entry name" value="Barstar-related"/>
    <property type="match status" value="1"/>
</dbReference>
<dbReference type="Gene3D" id="3.30.370.10">
    <property type="entry name" value="Barstar-like"/>
    <property type="match status" value="1"/>
</dbReference>